<evidence type="ECO:0000256" key="1">
    <source>
        <dbReference type="SAM" id="Phobius"/>
    </source>
</evidence>
<gene>
    <name evidence="2" type="ORF">C1876_03080</name>
    <name evidence="3" type="ORF">DMP09_15865</name>
</gene>
<dbReference type="EMBL" id="PPTT01000004">
    <property type="protein sequence ID" value="RDB70709.1"/>
    <property type="molecule type" value="Genomic_DNA"/>
</dbReference>
<dbReference type="AlphaFoldDB" id="A0A3N0IUS4"/>
<dbReference type="EMBL" id="QICC01000107">
    <property type="protein sequence ID" value="RNM40092.1"/>
    <property type="molecule type" value="Genomic_DNA"/>
</dbReference>
<keyword evidence="4" id="KW-1185">Reference proteome</keyword>
<dbReference type="Proteomes" id="UP000270112">
    <property type="component" value="Unassembled WGS sequence"/>
</dbReference>
<keyword evidence="1" id="KW-0472">Membrane</keyword>
<evidence type="ECO:0000313" key="5">
    <source>
        <dbReference type="Proteomes" id="UP000270112"/>
    </source>
</evidence>
<name>A0A3N0IUS4_9ACTN</name>
<sequence>MVAGASATRGADYTSWEYARTSVKSDLAQVTTDCYESLGFELTGAKSDATRAATTLSFRRSRKMHGKAQLTKLQRTMDDLIGSIADMEAEKTRKGRIQALSVGILSALVLGIGMCCTMVWTGLMAVGVVVGLIGIAGCVGAYFVYRRTCAKEAARINPRIEAAYDSLATASEEAQAVVRSQG</sequence>
<evidence type="ECO:0000313" key="2">
    <source>
        <dbReference type="EMBL" id="RDB70709.1"/>
    </source>
</evidence>
<keyword evidence="1" id="KW-1133">Transmembrane helix</keyword>
<feature type="transmembrane region" description="Helical" evidence="1">
    <location>
        <begin position="97"/>
        <end position="120"/>
    </location>
</feature>
<protein>
    <submittedName>
        <fullName evidence="3">Zinc ribbon domain-containing protein</fullName>
    </submittedName>
</protein>
<evidence type="ECO:0000313" key="4">
    <source>
        <dbReference type="Proteomes" id="UP000253817"/>
    </source>
</evidence>
<proteinExistence type="predicted"/>
<feature type="transmembrane region" description="Helical" evidence="1">
    <location>
        <begin position="126"/>
        <end position="145"/>
    </location>
</feature>
<accession>A0A3N0IUS4</accession>
<evidence type="ECO:0000313" key="3">
    <source>
        <dbReference type="EMBL" id="RNM40092.1"/>
    </source>
</evidence>
<reference evidence="3" key="3">
    <citation type="journal article" date="2019" name="Microbiol. Resour. Announc.">
        <title>Draft Genome Sequences of Type Strains of Gordonibacter faecihominis, Paraeggerthella hongkongensis, Parvibacter caecicola,Slackia equolifaciens, Slackia faecicanis, and Slackia isoflavoniconvertens.</title>
        <authorList>
            <person name="Danylec N."/>
            <person name="Stoll D.A."/>
            <person name="Dotsch A."/>
            <person name="Huch M."/>
        </authorList>
    </citation>
    <scope>NUCLEOTIDE SEQUENCE</scope>
    <source>
        <strain evidence="3">DSM 16107</strain>
    </source>
</reference>
<keyword evidence="1" id="KW-0812">Transmembrane</keyword>
<reference evidence="5" key="2">
    <citation type="submission" date="2018-05" db="EMBL/GenBank/DDBJ databases">
        <title>Genome Sequencing of selected type strains of the family Eggerthellaceae.</title>
        <authorList>
            <person name="Danylec N."/>
            <person name="Stoll D.A."/>
            <person name="Doetsch A."/>
            <person name="Huch M."/>
        </authorList>
    </citation>
    <scope>NUCLEOTIDE SEQUENCE [LARGE SCALE GENOMIC DNA]</scope>
    <source>
        <strain evidence="5">DSM 16107</strain>
    </source>
</reference>
<comment type="caution">
    <text evidence="3">The sequence shown here is derived from an EMBL/GenBank/DDBJ whole genome shotgun (WGS) entry which is preliminary data.</text>
</comment>
<organism evidence="3 5">
    <name type="scientific">Eggerthella sinensis</name>
    <dbReference type="NCBI Taxonomy" id="242230"/>
    <lineage>
        <taxon>Bacteria</taxon>
        <taxon>Bacillati</taxon>
        <taxon>Actinomycetota</taxon>
        <taxon>Coriobacteriia</taxon>
        <taxon>Eggerthellales</taxon>
        <taxon>Eggerthellaceae</taxon>
        <taxon>Eggerthella</taxon>
    </lineage>
</organism>
<dbReference type="Proteomes" id="UP000253817">
    <property type="component" value="Unassembled WGS sequence"/>
</dbReference>
<reference evidence="2 4" key="1">
    <citation type="journal article" date="2018" name="Elife">
        <title>Discovery and characterization of a prevalent human gut bacterial enzyme sufficient for the inactivation of a family of plant toxins.</title>
        <authorList>
            <person name="Koppel N."/>
            <person name="Bisanz J.E."/>
            <person name="Pandelia M.E."/>
            <person name="Turnbaugh P.J."/>
            <person name="Balskus E.P."/>
        </authorList>
    </citation>
    <scope>NUCLEOTIDE SEQUENCE [LARGE SCALE GENOMIC DNA]</scope>
    <source>
        <strain evidence="2 4">DSM 16107</strain>
    </source>
</reference>